<keyword evidence="5" id="KW-0472">Membrane</keyword>
<accession>A0AAV2YRS0</accession>
<protein>
    <recommendedName>
        <fullName evidence="6">FAD/NAD(P)-binding domain-containing protein</fullName>
    </recommendedName>
</protein>
<name>A0AAV2YRS0_9STRA</name>
<dbReference type="InterPro" id="IPR036188">
    <property type="entry name" value="FAD/NAD-bd_sf"/>
</dbReference>
<dbReference type="PANTHER" id="PTHR43735">
    <property type="entry name" value="APOPTOSIS-INDUCING FACTOR 1"/>
    <property type="match status" value="1"/>
</dbReference>
<evidence type="ECO:0000313" key="8">
    <source>
        <dbReference type="Proteomes" id="UP001146120"/>
    </source>
</evidence>
<feature type="non-terminal residue" evidence="7">
    <location>
        <position position="1"/>
    </location>
</feature>
<reference evidence="7" key="2">
    <citation type="journal article" date="2023" name="Microbiol Resour">
        <title>Decontamination and Annotation of the Draft Genome Sequence of the Oomycete Lagenidium giganteum ARSEF 373.</title>
        <authorList>
            <person name="Morgan W.R."/>
            <person name="Tartar A."/>
        </authorList>
    </citation>
    <scope>NUCLEOTIDE SEQUENCE</scope>
    <source>
        <strain evidence="7">ARSEF 373</strain>
    </source>
</reference>
<sequence>HCAPLACSLTTTRIGPVAAMPKQIVIIGGGPGGIACAQALARRLRAADDTHVLVLEKQNYQFHAIGVPRAYVEESFAPKLFIPFNNAFPKGAGAFAKVQRAVATKIDASASEVHFKPIGDDDQPSGDDKIKYDYLVIATGSTYTVPIKPDADDYHRSTVEKKLGDVRDHITNAQSILIVGGGAVGCEVAGEIASKYPTKSVTILDGNDKLVANANVRDKLRTKLMDALKAMNVKVILGERLDERLNENCLEKRTLKTTKGTVIESDIQLLCAGQRPVSALVKDMKASLVEDNGYIKVNASMQLDDSEFENVFVVGDASNHATPKLAYFAGEQGKHLAGELLARIRGGKAPFKPFPVPAVGALIVPLGPNGGVSQLPVMGGSVVGNMMTRMIKAKDMFVTMKWGELAQLRTSDEGNGIRPFASSRTSTTMPKRIVIIGGGPGGIACAQDLAAHLTASDDVQVLVIEKQTHLFHATGAPRAYVEETFAEKLFVPYDNAFPEAARSFVRIQRAIATKIDAETNTIYFRNIGSNDQPSESEDSVHFDYLVVATGSTYTVPIKPDERNLSRAAAVQQLHDVCEQIELAKKILVVGGGAVGCEVAGEIAAKYPEKSVTLLDGNDKLIASGKLLPRFRENLMYGLQQLKVKVILGERLTERLTKNCAETRFITTDKGTQIESDLQLLCAGMLPVTALVADVKPSLVTKTGAIRVNDRMQIDDPDFKHVFVIGDASDLPVQKLAYIAGLQGKHLAAQLATLIKAPEKEITPYPIPSVEVMLLPLGPSGGVSQLPFLGGFVMGSWFTWLIKARDMFVTKRWSELGIS</sequence>
<evidence type="ECO:0000259" key="6">
    <source>
        <dbReference type="Pfam" id="PF07992"/>
    </source>
</evidence>
<feature type="transmembrane region" description="Helical" evidence="5">
    <location>
        <begin position="782"/>
        <end position="801"/>
    </location>
</feature>
<dbReference type="InterPro" id="IPR023753">
    <property type="entry name" value="FAD/NAD-binding_dom"/>
</dbReference>
<evidence type="ECO:0000256" key="5">
    <source>
        <dbReference type="SAM" id="Phobius"/>
    </source>
</evidence>
<reference evidence="7" key="1">
    <citation type="submission" date="2022-11" db="EMBL/GenBank/DDBJ databases">
        <authorList>
            <person name="Morgan W.R."/>
            <person name="Tartar A."/>
        </authorList>
    </citation>
    <scope>NUCLEOTIDE SEQUENCE</scope>
    <source>
        <strain evidence="7">ARSEF 373</strain>
    </source>
</reference>
<dbReference type="GO" id="GO:0004174">
    <property type="term" value="F:electron-transferring-flavoprotein dehydrogenase activity"/>
    <property type="evidence" value="ECO:0007669"/>
    <property type="project" value="TreeGrafter"/>
</dbReference>
<comment type="similarity">
    <text evidence="1">Belongs to the FAD-dependent oxidoreductase family.</text>
</comment>
<keyword evidence="4" id="KW-0560">Oxidoreductase</keyword>
<keyword evidence="8" id="KW-1185">Reference proteome</keyword>
<evidence type="ECO:0000256" key="3">
    <source>
        <dbReference type="ARBA" id="ARBA00022827"/>
    </source>
</evidence>
<dbReference type="PRINTS" id="PR00411">
    <property type="entry name" value="PNDRDTASEI"/>
</dbReference>
<dbReference type="Gene3D" id="3.50.50.100">
    <property type="match status" value="2"/>
</dbReference>
<evidence type="ECO:0000256" key="4">
    <source>
        <dbReference type="ARBA" id="ARBA00023002"/>
    </source>
</evidence>
<keyword evidence="5" id="KW-0812">Transmembrane</keyword>
<feature type="domain" description="FAD/NAD(P)-binding" evidence="6">
    <location>
        <begin position="432"/>
        <end position="736"/>
    </location>
</feature>
<dbReference type="EMBL" id="DAKRPA010000181">
    <property type="protein sequence ID" value="DAZ96028.1"/>
    <property type="molecule type" value="Genomic_DNA"/>
</dbReference>
<feature type="domain" description="FAD/NAD(P)-binding" evidence="6">
    <location>
        <begin position="23"/>
        <end position="333"/>
    </location>
</feature>
<dbReference type="SUPFAM" id="SSF51905">
    <property type="entry name" value="FAD/NAD(P)-binding domain"/>
    <property type="match status" value="2"/>
</dbReference>
<keyword evidence="3" id="KW-0274">FAD</keyword>
<comment type="caution">
    <text evidence="7">The sequence shown here is derived from an EMBL/GenBank/DDBJ whole genome shotgun (WGS) entry which is preliminary data.</text>
</comment>
<evidence type="ECO:0000256" key="1">
    <source>
        <dbReference type="ARBA" id="ARBA00006442"/>
    </source>
</evidence>
<evidence type="ECO:0000256" key="2">
    <source>
        <dbReference type="ARBA" id="ARBA00022630"/>
    </source>
</evidence>
<proteinExistence type="inferred from homology"/>
<organism evidence="7 8">
    <name type="scientific">Lagenidium giganteum</name>
    <dbReference type="NCBI Taxonomy" id="4803"/>
    <lineage>
        <taxon>Eukaryota</taxon>
        <taxon>Sar</taxon>
        <taxon>Stramenopiles</taxon>
        <taxon>Oomycota</taxon>
        <taxon>Peronosporomycetes</taxon>
        <taxon>Pythiales</taxon>
        <taxon>Pythiaceae</taxon>
    </lineage>
</organism>
<dbReference type="PANTHER" id="PTHR43735:SF3">
    <property type="entry name" value="FERROPTOSIS SUPPRESSOR PROTEIN 1"/>
    <property type="match status" value="1"/>
</dbReference>
<keyword evidence="2" id="KW-0285">Flavoprotein</keyword>
<dbReference type="GO" id="GO:0050660">
    <property type="term" value="F:flavin adenine dinucleotide binding"/>
    <property type="evidence" value="ECO:0007669"/>
    <property type="project" value="TreeGrafter"/>
</dbReference>
<dbReference type="PRINTS" id="PR00368">
    <property type="entry name" value="FADPNR"/>
</dbReference>
<dbReference type="AlphaFoldDB" id="A0AAV2YRS0"/>
<evidence type="ECO:0000313" key="7">
    <source>
        <dbReference type="EMBL" id="DAZ96028.1"/>
    </source>
</evidence>
<gene>
    <name evidence="7" type="ORF">N0F65_009007</name>
</gene>
<dbReference type="Proteomes" id="UP001146120">
    <property type="component" value="Unassembled WGS sequence"/>
</dbReference>
<keyword evidence="5" id="KW-1133">Transmembrane helix</keyword>
<dbReference type="GO" id="GO:0005737">
    <property type="term" value="C:cytoplasm"/>
    <property type="evidence" value="ECO:0007669"/>
    <property type="project" value="TreeGrafter"/>
</dbReference>
<dbReference type="Pfam" id="PF07992">
    <property type="entry name" value="Pyr_redox_2"/>
    <property type="match status" value="2"/>
</dbReference>